<accession>A0A4Z0M7H9</accession>
<comment type="caution">
    <text evidence="2">The sequence shown here is derived from an EMBL/GenBank/DDBJ whole genome shotgun (WGS) entry which is preliminary data.</text>
</comment>
<dbReference type="Proteomes" id="UP000298050">
    <property type="component" value="Unassembled WGS sequence"/>
</dbReference>
<dbReference type="OrthoDB" id="9150045at2"/>
<dbReference type="InterPro" id="IPR011250">
    <property type="entry name" value="OMP/PagP_B-barrel"/>
</dbReference>
<dbReference type="InterPro" id="IPR030820">
    <property type="entry name" value="OMP_myx_plus_Proteobacteria"/>
</dbReference>
<proteinExistence type="predicted"/>
<gene>
    <name evidence="2" type="ORF">E4634_01665</name>
</gene>
<dbReference type="AlphaFoldDB" id="A0A4Z0M7H9"/>
<feature type="signal peptide" evidence="1">
    <location>
        <begin position="1"/>
        <end position="23"/>
    </location>
</feature>
<reference evidence="2 3" key="1">
    <citation type="submission" date="2019-04" db="EMBL/GenBank/DDBJ databases">
        <title>Taxonomy of novel Haliea sp. from mangrove soil of West Coast of India.</title>
        <authorList>
            <person name="Verma A."/>
            <person name="Kumar P."/>
            <person name="Krishnamurthi S."/>
        </authorList>
    </citation>
    <scope>NUCLEOTIDE SEQUENCE [LARGE SCALE GENOMIC DNA]</scope>
    <source>
        <strain evidence="2 3">SAOS-164</strain>
    </source>
</reference>
<evidence type="ECO:0000313" key="3">
    <source>
        <dbReference type="Proteomes" id="UP000298050"/>
    </source>
</evidence>
<protein>
    <submittedName>
        <fullName evidence="2">Outer membrane beta-barrel domain-containing protein</fullName>
    </submittedName>
</protein>
<sequence>MEYRYQRVLLSAGLWLAAAGALAQEPVEVIDPQVDRREIVTPAIDTENFEVGLFVGGLSIQDFSSEWVYGLRGAWHVSEDFFFEASVGTAQADLTSYEKLSGGPPLFKDSERDFTFYDLTVGWNFLPGEIYFSEKRAFKSDLYLVGGVGGTDFLGDTWFTAVAGIGYRLLFNDWIALRLDVRDHIFDRDALGEEELTNNVEWTAGVTFFF</sequence>
<dbReference type="NCBIfam" id="TIGR04565">
    <property type="entry name" value="OMP_myx_plus"/>
    <property type="match status" value="1"/>
</dbReference>
<organism evidence="2 3">
    <name type="scientific">Mangrovimicrobium sediminis</name>
    <dbReference type="NCBI Taxonomy" id="2562682"/>
    <lineage>
        <taxon>Bacteria</taxon>
        <taxon>Pseudomonadati</taxon>
        <taxon>Pseudomonadota</taxon>
        <taxon>Gammaproteobacteria</taxon>
        <taxon>Cellvibrionales</taxon>
        <taxon>Halieaceae</taxon>
        <taxon>Mangrovimicrobium</taxon>
    </lineage>
</organism>
<evidence type="ECO:0000256" key="1">
    <source>
        <dbReference type="SAM" id="SignalP"/>
    </source>
</evidence>
<dbReference type="SUPFAM" id="SSF56925">
    <property type="entry name" value="OMPA-like"/>
    <property type="match status" value="1"/>
</dbReference>
<dbReference type="EMBL" id="SRLE01000002">
    <property type="protein sequence ID" value="TGD75622.1"/>
    <property type="molecule type" value="Genomic_DNA"/>
</dbReference>
<feature type="chain" id="PRO_5021314465" evidence="1">
    <location>
        <begin position="24"/>
        <end position="210"/>
    </location>
</feature>
<dbReference type="Gene3D" id="2.40.160.20">
    <property type="match status" value="1"/>
</dbReference>
<keyword evidence="1" id="KW-0732">Signal</keyword>
<dbReference type="RefSeq" id="WP_135440874.1">
    <property type="nucleotide sequence ID" value="NZ_SRLE01000002.1"/>
</dbReference>
<keyword evidence="3" id="KW-1185">Reference proteome</keyword>
<name>A0A4Z0M7H9_9GAMM</name>
<evidence type="ECO:0000313" key="2">
    <source>
        <dbReference type="EMBL" id="TGD75622.1"/>
    </source>
</evidence>